<reference evidence="2 3" key="1">
    <citation type="submission" date="2024-05" db="EMBL/GenBank/DDBJ databases">
        <authorList>
            <person name="Wallberg A."/>
        </authorList>
    </citation>
    <scope>NUCLEOTIDE SEQUENCE [LARGE SCALE GENOMIC DNA]</scope>
</reference>
<feature type="region of interest" description="Disordered" evidence="1">
    <location>
        <begin position="17"/>
        <end position="89"/>
    </location>
</feature>
<evidence type="ECO:0000313" key="3">
    <source>
        <dbReference type="Proteomes" id="UP001497623"/>
    </source>
</evidence>
<feature type="non-terminal residue" evidence="2">
    <location>
        <position position="1"/>
    </location>
</feature>
<comment type="caution">
    <text evidence="2">The sequence shown here is derived from an EMBL/GenBank/DDBJ whole genome shotgun (WGS) entry which is preliminary data.</text>
</comment>
<sequence length="380" mass="44346">SNGYFYSLESFLISNKNKNTDIPGFSTSKRKKRRRNQNKTNENKRKPTRKNSQKKRNKNKNISKKSNSKIKKNKRKKGKNRNKNEMKISTNDIKYIKESLMRNGHFRESSVTKCYNDGNYKWEWNKDSTCTLTVTPECDRLNGFCKSLEKCHQERGTRYNCCNGKADETKDPMNCECCVPDGCPVYTRESSCGKAGGLCKKYCLKGEEGLEELPCEGSSECKCCNVIDCGDILSKEVQHFEDLLENISDTWDKSLNINLFKNNYTELKVYMEDTLLPEYNKFSKWINCVKLIECWYQVIEFREYIKNILDLSNENKIWSTELKNKRKRSINQMEVTVIFGGNKPNKTCTIHTTWSENSEELGSQKLKWTNLTKLKIDELS</sequence>
<accession>A0AAV2PUI3</accession>
<proteinExistence type="predicted"/>
<gene>
    <name evidence="2" type="ORF">MNOR_LOCUS4477</name>
</gene>
<evidence type="ECO:0000256" key="1">
    <source>
        <dbReference type="SAM" id="MobiDB-lite"/>
    </source>
</evidence>
<organism evidence="2 3">
    <name type="scientific">Meganyctiphanes norvegica</name>
    <name type="common">Northern krill</name>
    <name type="synonym">Thysanopoda norvegica</name>
    <dbReference type="NCBI Taxonomy" id="48144"/>
    <lineage>
        <taxon>Eukaryota</taxon>
        <taxon>Metazoa</taxon>
        <taxon>Ecdysozoa</taxon>
        <taxon>Arthropoda</taxon>
        <taxon>Crustacea</taxon>
        <taxon>Multicrustacea</taxon>
        <taxon>Malacostraca</taxon>
        <taxon>Eumalacostraca</taxon>
        <taxon>Eucarida</taxon>
        <taxon>Euphausiacea</taxon>
        <taxon>Euphausiidae</taxon>
        <taxon>Meganyctiphanes</taxon>
    </lineage>
</organism>
<keyword evidence="3" id="KW-1185">Reference proteome</keyword>
<dbReference type="EMBL" id="CAXKWB010001641">
    <property type="protein sequence ID" value="CAL4065019.1"/>
    <property type="molecule type" value="Genomic_DNA"/>
</dbReference>
<feature type="compositionally biased region" description="Basic residues" evidence="1">
    <location>
        <begin position="28"/>
        <end position="37"/>
    </location>
</feature>
<dbReference type="Proteomes" id="UP001497623">
    <property type="component" value="Unassembled WGS sequence"/>
</dbReference>
<evidence type="ECO:0000313" key="2">
    <source>
        <dbReference type="EMBL" id="CAL4065019.1"/>
    </source>
</evidence>
<dbReference type="AlphaFoldDB" id="A0AAV2PUI3"/>
<feature type="compositionally biased region" description="Basic residues" evidence="1">
    <location>
        <begin position="46"/>
        <end position="81"/>
    </location>
</feature>
<feature type="non-terminal residue" evidence="2">
    <location>
        <position position="380"/>
    </location>
</feature>
<protein>
    <submittedName>
        <fullName evidence="2">Uncharacterized protein</fullName>
    </submittedName>
</protein>
<name>A0AAV2PUI3_MEGNR</name>